<keyword evidence="2" id="KW-1185">Reference proteome</keyword>
<dbReference type="EMBL" id="AEWX01000017">
    <property type="protein sequence ID" value="EGC20224.1"/>
    <property type="molecule type" value="Genomic_DNA"/>
</dbReference>
<protein>
    <recommendedName>
        <fullName evidence="3">DUF1266 domain-containing protein</fullName>
    </recommendedName>
</protein>
<reference evidence="1 2" key="1">
    <citation type="submission" date="2011-01" db="EMBL/GenBank/DDBJ databases">
        <authorList>
            <person name="Muzny D."/>
            <person name="Qin X."/>
            <person name="Deng J."/>
            <person name="Jiang H."/>
            <person name="Liu Y."/>
            <person name="Qu J."/>
            <person name="Song X.-Z."/>
            <person name="Zhang L."/>
            <person name="Thornton R."/>
            <person name="Coyle M."/>
            <person name="Francisco L."/>
            <person name="Jackson L."/>
            <person name="Javaid M."/>
            <person name="Korchina V."/>
            <person name="Kovar C."/>
            <person name="Mata R."/>
            <person name="Mathew T."/>
            <person name="Ngo R."/>
            <person name="Nguyen L."/>
            <person name="Nguyen N."/>
            <person name="Okwuonu G."/>
            <person name="Ongeri F."/>
            <person name="Pham C."/>
            <person name="Simmons D."/>
            <person name="Wilczek-Boney K."/>
            <person name="Hale W."/>
            <person name="Jakkamsetti A."/>
            <person name="Pham P."/>
            <person name="Ruth R."/>
            <person name="San Lucas F."/>
            <person name="Warren J."/>
            <person name="Zhang J."/>
            <person name="Zhao Z."/>
            <person name="Zhou C."/>
            <person name="Zhu D."/>
            <person name="Lee S."/>
            <person name="Bess C."/>
            <person name="Blankenburg K."/>
            <person name="Forbes L."/>
            <person name="Fu Q."/>
            <person name="Gubbala S."/>
            <person name="Hirani K."/>
            <person name="Jayaseelan J.C."/>
            <person name="Lara F."/>
            <person name="Munidasa M."/>
            <person name="Palculict T."/>
            <person name="Patil S."/>
            <person name="Pu L.-L."/>
            <person name="Saada N."/>
            <person name="Tang L."/>
            <person name="Weissenberger G."/>
            <person name="Zhu Y."/>
            <person name="Hemphill L."/>
            <person name="Shang Y."/>
            <person name="Youmans B."/>
            <person name="Ayvaz T."/>
            <person name="Ross M."/>
            <person name="Santibanez J."/>
            <person name="Aqrawi P."/>
            <person name="Gross S."/>
            <person name="Joshi V."/>
            <person name="Fowler G."/>
            <person name="Nazareth L."/>
            <person name="Reid J."/>
            <person name="Worley K."/>
            <person name="Petrosino J."/>
            <person name="Highlander S."/>
            <person name="Gibbs R."/>
        </authorList>
    </citation>
    <scope>NUCLEOTIDE SEQUENCE [LARGE SCALE GENOMIC DNA]</scope>
    <source>
        <strain evidence="1 2">DSM 16608</strain>
    </source>
</reference>
<evidence type="ECO:0000313" key="2">
    <source>
        <dbReference type="Proteomes" id="UP000005697"/>
    </source>
</evidence>
<dbReference type="OrthoDB" id="694244at2"/>
<dbReference type="RefSeq" id="WP_007368694.1">
    <property type="nucleotide sequence ID" value="NZ_GL872283.1"/>
</dbReference>
<organism evidence="1 2">
    <name type="scientific">Prevotella multiformis DSM 16608</name>
    <dbReference type="NCBI Taxonomy" id="888743"/>
    <lineage>
        <taxon>Bacteria</taxon>
        <taxon>Pseudomonadati</taxon>
        <taxon>Bacteroidota</taxon>
        <taxon>Bacteroidia</taxon>
        <taxon>Bacteroidales</taxon>
        <taxon>Prevotellaceae</taxon>
        <taxon>Prevotella</taxon>
    </lineage>
</organism>
<sequence length="217" mass="24423">MFKFVRELIESFKEGVAEGKSELESERLAEYAPYEAALKVREQCSPTVENLALALSCPFRSVLTSGVPLRLMEFGHLGGGEVESLRKLLRRDFGLEDAAGVSNVLDALEEAHDEEDNLARSVFLAGIDLYVLTSAVEVGYLSFHEVEALCRDKINFISIHADSWRQFGQLFMEGECINNFIGRRFLKKSVQSLLEEDTSPWRIFSWESIPRVLGSVP</sequence>
<dbReference type="HOGENOM" id="CLU_110695_0_0_10"/>
<comment type="caution">
    <text evidence="1">The sequence shown here is derived from an EMBL/GenBank/DDBJ whole genome shotgun (WGS) entry which is preliminary data.</text>
</comment>
<proteinExistence type="predicted"/>
<evidence type="ECO:0008006" key="3">
    <source>
        <dbReference type="Google" id="ProtNLM"/>
    </source>
</evidence>
<gene>
    <name evidence="1" type="ORF">HMPREF9141_1164</name>
</gene>
<dbReference type="AlphaFoldDB" id="F0F6E2"/>
<accession>F0F6E2</accession>
<dbReference type="Proteomes" id="UP000005697">
    <property type="component" value="Unassembled WGS sequence"/>
</dbReference>
<name>F0F6E2_9BACT</name>
<evidence type="ECO:0000313" key="1">
    <source>
        <dbReference type="EMBL" id="EGC20224.1"/>
    </source>
</evidence>